<dbReference type="PANTHER" id="PTHR32305">
    <property type="match status" value="1"/>
</dbReference>
<evidence type="ECO:0000313" key="1">
    <source>
        <dbReference type="EMBL" id="VVN17158.1"/>
    </source>
</evidence>
<sequence>MAASPHGNIHHATPRLIVQDSRGLTIRNVAYYRADPAETPEPRITRQVYGPNGHLAAVWDPRQWMKRGAPNLTTQHSLSGVQLLNDSVDAGWKATMPGAVSEPRFEWNGRRHQRCIDYDGQLRPTAIAEHPIDQPAVTTERLTYANSDTGYALNNQCGRLVRHDDTAGCVHFNDYNLVGTKISESRQFSSDLSVTHWPEELPDRNKKLESDVAVTRWTFNTLGDLLIQTDARANQHLFTYDIAGRFAQIKLRRPSCPDAVLISHRGYNANGQIETETSGNGVVTTRQYDAESDRLIQLMFARTGHVLQNLVYRYDPVGNIRQIQDLVAVTRYFRSQRTDATSQYRYDSLSQLVEASGRECVPDNLVPGIHQAPAISAKSSSTYKQKFSYDRAGNLTTLIHEGLRGYTREMVTTPSSNRSLPKPDSGEPDFINSFDNNGNLLTLSSGTRVLHWDCRNQLSEVVHVRREDEPDDDESYRYDSLGQRLRKVLRRKTKSSTATREVRYLPGLEIHIRGDVEVRHVMTADAGDCNARALHWKEKPPAGIASDQLRYSLGDHLGSCTLELDEAAAVISQEGYYAFGGTAWWIARSDTEAQYKTVRYSGKEQDATGLYYYGLRYYAPWLLRWINPDPAGDIDGVNRYRMVQNNPLRFKDDQGLSPVEPINEYERTNAEAGHVILYRRAKDLPENERREFESNYSTMLDFTKNAISALSGKNLTSETQAKLRHIYGNNLDEEHLKTAAHKASKQLKKVLHGAVIDQGKADRFVFTSNHPLKPGQRAARKKFKPQGSETIYLNLKGRQQSPPRNAGTLFHELSHVHAGTKDFWYLFADSSPDDTKEMIDANMEKALQKSLLIAKNGPDVSKMKERNRAAVAKLTQRAMNSFHSPDEQALAAQIAITTKNADSLAALALQFRSGGTH</sequence>
<dbReference type="NCBIfam" id="TIGR03696">
    <property type="entry name" value="Rhs_assc_core"/>
    <property type="match status" value="1"/>
</dbReference>
<dbReference type="Gene3D" id="3.40.390.10">
    <property type="entry name" value="Collagenase (Catalytic Domain)"/>
    <property type="match status" value="1"/>
</dbReference>
<dbReference type="GO" id="GO:0008237">
    <property type="term" value="F:metallopeptidase activity"/>
    <property type="evidence" value="ECO:0007669"/>
    <property type="project" value="InterPro"/>
</dbReference>
<dbReference type="RefSeq" id="WP_150651700.1">
    <property type="nucleotide sequence ID" value="NZ_CABVHJ010000014.1"/>
</dbReference>
<dbReference type="AlphaFoldDB" id="A0A5E6VID4"/>
<dbReference type="PANTHER" id="PTHR32305:SF15">
    <property type="entry name" value="PROTEIN RHSA-RELATED"/>
    <property type="match status" value="1"/>
</dbReference>
<dbReference type="Proteomes" id="UP000327167">
    <property type="component" value="Unassembled WGS sequence"/>
</dbReference>
<proteinExistence type="predicted"/>
<protein>
    <submittedName>
        <fullName evidence="1">Uncharacterized protein</fullName>
    </submittedName>
</protein>
<reference evidence="1 2" key="1">
    <citation type="submission" date="2019-09" db="EMBL/GenBank/DDBJ databases">
        <authorList>
            <person name="Chandra G."/>
            <person name="Truman W A."/>
        </authorList>
    </citation>
    <scope>NUCLEOTIDE SEQUENCE [LARGE SCALE GENOMIC DNA]</scope>
    <source>
        <strain evidence="1">PS655</strain>
    </source>
</reference>
<organism evidence="1 2">
    <name type="scientific">Pseudomonas fluorescens</name>
    <dbReference type="NCBI Taxonomy" id="294"/>
    <lineage>
        <taxon>Bacteria</taxon>
        <taxon>Pseudomonadati</taxon>
        <taxon>Pseudomonadota</taxon>
        <taxon>Gammaproteobacteria</taxon>
        <taxon>Pseudomonadales</taxon>
        <taxon>Pseudomonadaceae</taxon>
        <taxon>Pseudomonas</taxon>
    </lineage>
</organism>
<dbReference type="Gene3D" id="2.180.10.10">
    <property type="entry name" value="RHS repeat-associated core"/>
    <property type="match status" value="1"/>
</dbReference>
<dbReference type="InterPro" id="IPR024079">
    <property type="entry name" value="MetalloPept_cat_dom_sf"/>
</dbReference>
<dbReference type="InterPro" id="IPR050708">
    <property type="entry name" value="T6SS_VgrG/RHS"/>
</dbReference>
<dbReference type="InterPro" id="IPR022385">
    <property type="entry name" value="Rhs_assc_core"/>
</dbReference>
<dbReference type="EMBL" id="CABVHJ010000014">
    <property type="protein sequence ID" value="VVN17158.1"/>
    <property type="molecule type" value="Genomic_DNA"/>
</dbReference>
<name>A0A5E6VID4_PSEFL</name>
<evidence type="ECO:0000313" key="2">
    <source>
        <dbReference type="Proteomes" id="UP000327167"/>
    </source>
</evidence>
<gene>
    <name evidence="1" type="ORF">PS655_04160</name>
</gene>
<accession>A0A5E6VID4</accession>